<evidence type="ECO:0000259" key="1">
    <source>
        <dbReference type="Pfam" id="PF03102"/>
    </source>
</evidence>
<dbReference type="EMBL" id="UFSZ01000001">
    <property type="protein sequence ID" value="SUV15692.1"/>
    <property type="molecule type" value="Genomic_DNA"/>
</dbReference>
<dbReference type="GeneID" id="48278406"/>
<reference evidence="2 4" key="1">
    <citation type="submission" date="2017-03" db="EMBL/GenBank/DDBJ databases">
        <title>The whole genome sequencing and assembly of Lysinibacillus sphaericus DSM 28T strain.</title>
        <authorList>
            <person name="Lee Y.-J."/>
            <person name="Yi H."/>
            <person name="Bahn Y.-S."/>
            <person name="Kim J.F."/>
            <person name="Lee D.-W."/>
        </authorList>
    </citation>
    <scope>NUCLEOTIDE SEQUENCE [LARGE SCALE GENOMIC DNA]</scope>
    <source>
        <strain evidence="2 4">DSM 28</strain>
    </source>
</reference>
<organism evidence="2 4">
    <name type="scientific">Lysinibacillus sphaericus</name>
    <name type="common">Bacillus sphaericus</name>
    <dbReference type="NCBI Taxonomy" id="1421"/>
    <lineage>
        <taxon>Bacteria</taxon>
        <taxon>Bacillati</taxon>
        <taxon>Bacillota</taxon>
        <taxon>Bacilli</taxon>
        <taxon>Bacillales</taxon>
        <taxon>Bacillaceae</taxon>
        <taxon>Lysinibacillus</taxon>
    </lineage>
</organism>
<dbReference type="Proteomes" id="UP000255295">
    <property type="component" value="Unassembled WGS sequence"/>
</dbReference>
<dbReference type="Proteomes" id="UP000238825">
    <property type="component" value="Chromosome"/>
</dbReference>
<name>A0A2S0K4P1_LYSSH</name>
<dbReference type="InterPro" id="IPR013132">
    <property type="entry name" value="PseI/NeuA/B-like_N"/>
</dbReference>
<dbReference type="InterPro" id="IPR057736">
    <property type="entry name" value="SAF_PseI/NeuA/NeuB"/>
</dbReference>
<dbReference type="Gene3D" id="3.90.1210.10">
    <property type="entry name" value="Antifreeze-like/N-acetylneuraminic acid synthase C-terminal domain"/>
    <property type="match status" value="1"/>
</dbReference>
<accession>A0A2S0K4P1</accession>
<dbReference type="InterPro" id="IPR036732">
    <property type="entry name" value="AFP_Neu5c_C_sf"/>
</dbReference>
<dbReference type="RefSeq" id="WP_024362482.1">
    <property type="nucleotide sequence ID" value="NZ_BJNS01000004.1"/>
</dbReference>
<dbReference type="SUPFAM" id="SSF51569">
    <property type="entry name" value="Aldolase"/>
    <property type="match status" value="1"/>
</dbReference>
<proteinExistence type="predicted"/>
<dbReference type="InterPro" id="IPR013785">
    <property type="entry name" value="Aldolase_TIM"/>
</dbReference>
<sequence length="360" mass="41224">MNYLSEITICGKSISINNPTYFIADIASNHDADLGRAKELIWLCKEAGADAVKFQHFKAEKIVSDYGFQHLKQSSHQANWEKSVFEVFKDYELKRDWNYELKKEADLAGIDFFTTPYDIEAVEEIDSLVDVYKIGSGDITWIDFIQHIAKKNKPTLLATGASNFTDVQRAVEEIIKYNDKVILMQCNTNYTGNIENFKYINLNVLKTYNTMYPNMILGLSDHTPGHATVLGAITLGARVIEKHFTDDNNRKGPDHPFSMNPYTWRDMIKNARELESSLGNGVKIIENNEQETEIVQRRGIYLNKEKKLGDIICAEDLEFLRPAPDNIYFPYEKSLVVGKRLKVNKLAGQPIYRGDMNVER</sequence>
<evidence type="ECO:0000313" key="2">
    <source>
        <dbReference type="EMBL" id="AVK98342.1"/>
    </source>
</evidence>
<dbReference type="Gene3D" id="3.20.20.70">
    <property type="entry name" value="Aldolase class I"/>
    <property type="match status" value="1"/>
</dbReference>
<dbReference type="CDD" id="cd11615">
    <property type="entry name" value="SAF_NeuB_like"/>
    <property type="match status" value="1"/>
</dbReference>
<evidence type="ECO:0000313" key="5">
    <source>
        <dbReference type="Proteomes" id="UP000255295"/>
    </source>
</evidence>
<dbReference type="PANTHER" id="PTHR42966:SF2">
    <property type="entry name" value="PSEUDAMINIC ACID SYNTHASE"/>
    <property type="match status" value="1"/>
</dbReference>
<dbReference type="GO" id="GO:0016051">
    <property type="term" value="P:carbohydrate biosynthetic process"/>
    <property type="evidence" value="ECO:0007669"/>
    <property type="project" value="InterPro"/>
</dbReference>
<dbReference type="PANTHER" id="PTHR42966">
    <property type="entry name" value="N-ACETYLNEURAMINATE SYNTHASE"/>
    <property type="match status" value="1"/>
</dbReference>
<dbReference type="GO" id="GO:0047444">
    <property type="term" value="F:N-acylneuraminate-9-phosphate synthase activity"/>
    <property type="evidence" value="ECO:0007669"/>
    <property type="project" value="TreeGrafter"/>
</dbReference>
<dbReference type="Pfam" id="PF03102">
    <property type="entry name" value="NeuB"/>
    <property type="match status" value="1"/>
</dbReference>
<evidence type="ECO:0000313" key="3">
    <source>
        <dbReference type="EMBL" id="SUV15692.1"/>
    </source>
</evidence>
<gene>
    <name evidence="3" type="primary">spsE</name>
    <name evidence="2" type="ORF">LS41612_19545</name>
    <name evidence="3" type="ORF">NCTC10338_00761</name>
</gene>
<feature type="domain" description="PseI/NeuA/B-like" evidence="1">
    <location>
        <begin position="41"/>
        <end position="283"/>
    </location>
</feature>
<dbReference type="EMBL" id="CP019980">
    <property type="protein sequence ID" value="AVK98342.1"/>
    <property type="molecule type" value="Genomic_DNA"/>
</dbReference>
<dbReference type="SUPFAM" id="SSF51269">
    <property type="entry name" value="AFP III-like domain"/>
    <property type="match status" value="1"/>
</dbReference>
<reference evidence="3 5" key="2">
    <citation type="submission" date="2018-06" db="EMBL/GenBank/DDBJ databases">
        <authorList>
            <consortium name="Pathogen Informatics"/>
            <person name="Doyle S."/>
        </authorList>
    </citation>
    <scope>NUCLEOTIDE SEQUENCE [LARGE SCALE GENOMIC DNA]</scope>
    <source>
        <strain evidence="3 5">NCTC10338</strain>
    </source>
</reference>
<protein>
    <submittedName>
        <fullName evidence="2">N-acetylneuraminate synthase</fullName>
    </submittedName>
    <submittedName>
        <fullName evidence="3">Spore coat polysaccharide biosynthesis protein SpsE</fullName>
    </submittedName>
</protein>
<dbReference type="AlphaFoldDB" id="A0A2S0K4P1"/>
<dbReference type="InterPro" id="IPR051690">
    <property type="entry name" value="PseI-like"/>
</dbReference>
<evidence type="ECO:0000313" key="4">
    <source>
        <dbReference type="Proteomes" id="UP000238825"/>
    </source>
</evidence>